<sequence>MHNGTKNVMRARGRPRQYDSQQALNDARDAFWHGGYSGTSLDALSEATGMNRPSLYGAFGDKHALYLDTLDRYIELGREGMEAALKADQPLADALLSVYESALALYFPADEAPRGCFLIGTALVESRGDAEVREKLANGLNTFDAAFERRFKRAKAQGELDAAANPAALAKVASAILHSLALRSRAGDSRESLRATAKAGIALICGMPGKRQRKSVNSGSTRGGGESPAAPRKSGTGRKLKR</sequence>
<dbReference type="Proteomes" id="UP000325273">
    <property type="component" value="Unassembled WGS sequence"/>
</dbReference>
<dbReference type="GO" id="GO:0003677">
    <property type="term" value="F:DNA binding"/>
    <property type="evidence" value="ECO:0007669"/>
    <property type="project" value="UniProtKB-UniRule"/>
</dbReference>
<dbReference type="EMBL" id="VTUZ01000084">
    <property type="protein sequence ID" value="KAA0997494.1"/>
    <property type="molecule type" value="Genomic_DNA"/>
</dbReference>
<dbReference type="SUPFAM" id="SSF46689">
    <property type="entry name" value="Homeodomain-like"/>
    <property type="match status" value="1"/>
</dbReference>
<proteinExistence type="predicted"/>
<evidence type="ECO:0000256" key="3">
    <source>
        <dbReference type="ARBA" id="ARBA00023163"/>
    </source>
</evidence>
<evidence type="ECO:0000259" key="6">
    <source>
        <dbReference type="PROSITE" id="PS50977"/>
    </source>
</evidence>
<dbReference type="InterPro" id="IPR009057">
    <property type="entry name" value="Homeodomain-like_sf"/>
</dbReference>
<dbReference type="Pfam" id="PF16925">
    <property type="entry name" value="TetR_C_13"/>
    <property type="match status" value="1"/>
</dbReference>
<keyword evidence="1" id="KW-0805">Transcription regulation</keyword>
<organism evidence="7 8">
    <name type="scientific">Paraburkholderia panacisoli</name>
    <dbReference type="NCBI Taxonomy" id="2603818"/>
    <lineage>
        <taxon>Bacteria</taxon>
        <taxon>Pseudomonadati</taxon>
        <taxon>Pseudomonadota</taxon>
        <taxon>Betaproteobacteria</taxon>
        <taxon>Burkholderiales</taxon>
        <taxon>Burkholderiaceae</taxon>
        <taxon>Paraburkholderia</taxon>
    </lineage>
</organism>
<feature type="DNA-binding region" description="H-T-H motif" evidence="4">
    <location>
        <begin position="40"/>
        <end position="59"/>
    </location>
</feature>
<dbReference type="InterPro" id="IPR001647">
    <property type="entry name" value="HTH_TetR"/>
</dbReference>
<protein>
    <submittedName>
        <fullName evidence="7">TetR/AcrR family transcriptional regulator</fullName>
    </submittedName>
</protein>
<dbReference type="AlphaFoldDB" id="A0A5B0G262"/>
<keyword evidence="2 4" id="KW-0238">DNA-binding</keyword>
<feature type="domain" description="HTH tetR-type" evidence="6">
    <location>
        <begin position="17"/>
        <end position="77"/>
    </location>
</feature>
<evidence type="ECO:0000313" key="8">
    <source>
        <dbReference type="Proteomes" id="UP000325273"/>
    </source>
</evidence>
<dbReference type="Gene3D" id="1.10.357.10">
    <property type="entry name" value="Tetracycline Repressor, domain 2"/>
    <property type="match status" value="1"/>
</dbReference>
<dbReference type="Gene3D" id="1.10.10.60">
    <property type="entry name" value="Homeodomain-like"/>
    <property type="match status" value="1"/>
</dbReference>
<dbReference type="PROSITE" id="PS50977">
    <property type="entry name" value="HTH_TETR_2"/>
    <property type="match status" value="1"/>
</dbReference>
<feature type="region of interest" description="Disordered" evidence="5">
    <location>
        <begin position="209"/>
        <end position="242"/>
    </location>
</feature>
<evidence type="ECO:0000256" key="2">
    <source>
        <dbReference type="ARBA" id="ARBA00023125"/>
    </source>
</evidence>
<accession>A0A5B0G262</accession>
<keyword evidence="8" id="KW-1185">Reference proteome</keyword>
<keyword evidence="3" id="KW-0804">Transcription</keyword>
<dbReference type="Pfam" id="PF00440">
    <property type="entry name" value="TetR_N"/>
    <property type="match status" value="1"/>
</dbReference>
<dbReference type="InterPro" id="IPR036271">
    <property type="entry name" value="Tet_transcr_reg_TetR-rel_C_sf"/>
</dbReference>
<comment type="caution">
    <text evidence="7">The sequence shown here is derived from an EMBL/GenBank/DDBJ whole genome shotgun (WGS) entry which is preliminary data.</text>
</comment>
<dbReference type="PANTHER" id="PTHR47506:SF1">
    <property type="entry name" value="HTH-TYPE TRANSCRIPTIONAL REGULATOR YJDC"/>
    <property type="match status" value="1"/>
</dbReference>
<evidence type="ECO:0000256" key="4">
    <source>
        <dbReference type="PROSITE-ProRule" id="PRU00335"/>
    </source>
</evidence>
<evidence type="ECO:0000313" key="7">
    <source>
        <dbReference type="EMBL" id="KAA0997494.1"/>
    </source>
</evidence>
<gene>
    <name evidence="7" type="ORF">FVF58_49035</name>
</gene>
<evidence type="ECO:0000256" key="1">
    <source>
        <dbReference type="ARBA" id="ARBA00023015"/>
    </source>
</evidence>
<dbReference type="SUPFAM" id="SSF48498">
    <property type="entry name" value="Tetracyclin repressor-like, C-terminal domain"/>
    <property type="match status" value="1"/>
</dbReference>
<evidence type="ECO:0000256" key="5">
    <source>
        <dbReference type="SAM" id="MobiDB-lite"/>
    </source>
</evidence>
<dbReference type="PANTHER" id="PTHR47506">
    <property type="entry name" value="TRANSCRIPTIONAL REGULATORY PROTEIN"/>
    <property type="match status" value="1"/>
</dbReference>
<reference evidence="7 8" key="1">
    <citation type="submission" date="2019-08" db="EMBL/GenBank/DDBJ databases">
        <title>Paraburkholderia sp. DCY113.</title>
        <authorList>
            <person name="Kang J."/>
        </authorList>
    </citation>
    <scope>NUCLEOTIDE SEQUENCE [LARGE SCALE GENOMIC DNA]</scope>
    <source>
        <strain evidence="7 8">DCY113</strain>
    </source>
</reference>
<name>A0A5B0G262_9BURK</name>
<dbReference type="InterPro" id="IPR011075">
    <property type="entry name" value="TetR_C"/>
</dbReference>